<evidence type="ECO:0000259" key="3">
    <source>
        <dbReference type="PROSITE" id="PS50157"/>
    </source>
</evidence>
<dbReference type="InterPro" id="IPR036236">
    <property type="entry name" value="Znf_C2H2_sf"/>
</dbReference>
<evidence type="ECO:0000256" key="1">
    <source>
        <dbReference type="PROSITE-ProRule" id="PRU00042"/>
    </source>
</evidence>
<feature type="compositionally biased region" description="Low complexity" evidence="2">
    <location>
        <begin position="81"/>
        <end position="127"/>
    </location>
</feature>
<dbReference type="PANTHER" id="PTHR12958:SF3">
    <property type="entry name" value="ZINC FINGER PROTEIN USH"/>
    <property type="match status" value="1"/>
</dbReference>
<dbReference type="InterPro" id="IPR039746">
    <property type="entry name" value="FOG"/>
</dbReference>
<dbReference type="Pfam" id="PF13909">
    <property type="entry name" value="zf-H2C2_5"/>
    <property type="match status" value="1"/>
</dbReference>
<sequence>MRRRITPAAEGSSASVARMSRLFKCPYCNYSSNRKDNLTRHVNVHSPLNRYCPKCDLQFASYKKYQVHKEQYCSTRHVPESIDSSSSPTSMQQLRKLLQQRFPQQQLPQQQFPPEQLPQQQLPLQQL</sequence>
<proteinExistence type="predicted"/>
<dbReference type="GO" id="GO:0030154">
    <property type="term" value="P:cell differentiation"/>
    <property type="evidence" value="ECO:0007669"/>
    <property type="project" value="TreeGrafter"/>
</dbReference>
<dbReference type="EMBL" id="BPLQ01008536">
    <property type="protein sequence ID" value="GIY38093.1"/>
    <property type="molecule type" value="Genomic_DNA"/>
</dbReference>
<feature type="domain" description="C2H2-type" evidence="3">
    <location>
        <begin position="23"/>
        <end position="50"/>
    </location>
</feature>
<comment type="caution">
    <text evidence="4">The sequence shown here is derived from an EMBL/GenBank/DDBJ whole genome shotgun (WGS) entry which is preliminary data.</text>
</comment>
<dbReference type="SMART" id="SM00355">
    <property type="entry name" value="ZnF_C2H2"/>
    <property type="match status" value="2"/>
</dbReference>
<dbReference type="Proteomes" id="UP001054837">
    <property type="component" value="Unassembled WGS sequence"/>
</dbReference>
<dbReference type="GO" id="GO:0005634">
    <property type="term" value="C:nucleus"/>
    <property type="evidence" value="ECO:0007669"/>
    <property type="project" value="TreeGrafter"/>
</dbReference>
<protein>
    <recommendedName>
        <fullName evidence="3">C2H2-type domain-containing protein</fullName>
    </recommendedName>
</protein>
<dbReference type="GO" id="GO:0045944">
    <property type="term" value="P:positive regulation of transcription by RNA polymerase II"/>
    <property type="evidence" value="ECO:0007669"/>
    <property type="project" value="TreeGrafter"/>
</dbReference>
<evidence type="ECO:0000313" key="4">
    <source>
        <dbReference type="EMBL" id="GIY38093.1"/>
    </source>
</evidence>
<evidence type="ECO:0000313" key="5">
    <source>
        <dbReference type="Proteomes" id="UP001054837"/>
    </source>
</evidence>
<dbReference type="GO" id="GO:0061629">
    <property type="term" value="F:RNA polymerase II-specific DNA-binding transcription factor binding"/>
    <property type="evidence" value="ECO:0007669"/>
    <property type="project" value="InterPro"/>
</dbReference>
<gene>
    <name evidence="4" type="ORF">CDAR_399401</name>
</gene>
<dbReference type="GO" id="GO:0008270">
    <property type="term" value="F:zinc ion binding"/>
    <property type="evidence" value="ECO:0007669"/>
    <property type="project" value="UniProtKB-KW"/>
</dbReference>
<organism evidence="4 5">
    <name type="scientific">Caerostris darwini</name>
    <dbReference type="NCBI Taxonomy" id="1538125"/>
    <lineage>
        <taxon>Eukaryota</taxon>
        <taxon>Metazoa</taxon>
        <taxon>Ecdysozoa</taxon>
        <taxon>Arthropoda</taxon>
        <taxon>Chelicerata</taxon>
        <taxon>Arachnida</taxon>
        <taxon>Araneae</taxon>
        <taxon>Araneomorphae</taxon>
        <taxon>Entelegynae</taxon>
        <taxon>Araneoidea</taxon>
        <taxon>Araneidae</taxon>
        <taxon>Caerostris</taxon>
    </lineage>
</organism>
<dbReference type="InterPro" id="IPR013087">
    <property type="entry name" value="Znf_C2H2_type"/>
</dbReference>
<keyword evidence="5" id="KW-1185">Reference proteome</keyword>
<dbReference type="GO" id="GO:0007507">
    <property type="term" value="P:heart development"/>
    <property type="evidence" value="ECO:0007669"/>
    <property type="project" value="TreeGrafter"/>
</dbReference>
<feature type="region of interest" description="Disordered" evidence="2">
    <location>
        <begin position="76"/>
        <end position="127"/>
    </location>
</feature>
<keyword evidence="1" id="KW-0863">Zinc-finger</keyword>
<accession>A0AAV4SUK5</accession>
<reference evidence="4 5" key="1">
    <citation type="submission" date="2021-06" db="EMBL/GenBank/DDBJ databases">
        <title>Caerostris darwini draft genome.</title>
        <authorList>
            <person name="Kono N."/>
            <person name="Arakawa K."/>
        </authorList>
    </citation>
    <scope>NUCLEOTIDE SEQUENCE [LARGE SCALE GENOMIC DNA]</scope>
</reference>
<dbReference type="SUPFAM" id="SSF57667">
    <property type="entry name" value="beta-beta-alpha zinc fingers"/>
    <property type="match status" value="2"/>
</dbReference>
<dbReference type="AlphaFoldDB" id="A0AAV4SUK5"/>
<keyword evidence="1" id="KW-0862">Zinc</keyword>
<dbReference type="PROSITE" id="PS50157">
    <property type="entry name" value="ZINC_FINGER_C2H2_2"/>
    <property type="match status" value="1"/>
</dbReference>
<dbReference type="GO" id="GO:0000122">
    <property type="term" value="P:negative regulation of transcription by RNA polymerase II"/>
    <property type="evidence" value="ECO:0007669"/>
    <property type="project" value="TreeGrafter"/>
</dbReference>
<keyword evidence="1" id="KW-0479">Metal-binding</keyword>
<evidence type="ECO:0000256" key="2">
    <source>
        <dbReference type="SAM" id="MobiDB-lite"/>
    </source>
</evidence>
<name>A0AAV4SUK5_9ARAC</name>
<dbReference type="FunFam" id="3.30.160.60:FF:000448">
    <property type="entry name" value="RE1-silencing transcription factor A"/>
    <property type="match status" value="1"/>
</dbReference>
<dbReference type="PANTHER" id="PTHR12958">
    <property type="entry name" value="FRIEND OF GATA2-RELATED"/>
    <property type="match status" value="1"/>
</dbReference>
<dbReference type="Gene3D" id="3.30.160.60">
    <property type="entry name" value="Classic Zinc Finger"/>
    <property type="match status" value="1"/>
</dbReference>